<evidence type="ECO:0000313" key="3">
    <source>
        <dbReference type="Proteomes" id="UP000028488"/>
    </source>
</evidence>
<reference evidence="2 3" key="1">
    <citation type="submission" date="2014-07" db="EMBL/GenBank/DDBJ databases">
        <title>Genome Sequence of Rhodococcus opacus Strain R7, a Biodegrader of Mono- and Polycyclic Aromatic Hydrocarbons.</title>
        <authorList>
            <person name="Di Gennaro P."/>
            <person name="Zampolli J."/>
            <person name="Presti I."/>
            <person name="Cappelletti M."/>
            <person name="D'Ursi P."/>
            <person name="Orro A."/>
            <person name="Mezzelani A."/>
            <person name="Milanesi L."/>
        </authorList>
    </citation>
    <scope>NUCLEOTIDE SEQUENCE [LARGE SCALE GENOMIC DNA]</scope>
    <source>
        <strain evidence="2 3">R7</strain>
    </source>
</reference>
<proteinExistence type="predicted"/>
<sequence>MGRHSAAASPTLSTRDSPHCRCCGPPPRPAFTPGLQDKLGVGPVSGGQLIVSWSHHGRCRPAEAALTGTAGAAAVNRQLDRALHDIALTRWRMCQSDAIAADRS</sequence>
<organism evidence="2 3">
    <name type="scientific">Rhodococcus opacus</name>
    <name type="common">Nocardia opaca</name>
    <dbReference type="NCBI Taxonomy" id="37919"/>
    <lineage>
        <taxon>Bacteria</taxon>
        <taxon>Bacillati</taxon>
        <taxon>Actinomycetota</taxon>
        <taxon>Actinomycetes</taxon>
        <taxon>Mycobacteriales</taxon>
        <taxon>Nocardiaceae</taxon>
        <taxon>Rhodococcus</taxon>
    </lineage>
</organism>
<feature type="region of interest" description="Disordered" evidence="1">
    <location>
        <begin position="1"/>
        <end position="21"/>
    </location>
</feature>
<name>A0A076EFW7_RHOOP</name>
<dbReference type="RefSeq" id="WP_128638746.1">
    <property type="nucleotide sequence ID" value="NZ_CP008947.1"/>
</dbReference>
<evidence type="ECO:0000256" key="1">
    <source>
        <dbReference type="SAM" id="MobiDB-lite"/>
    </source>
</evidence>
<dbReference type="Proteomes" id="UP000028488">
    <property type="component" value="Chromosome"/>
</dbReference>
<evidence type="ECO:0008006" key="4">
    <source>
        <dbReference type="Google" id="ProtNLM"/>
    </source>
</evidence>
<dbReference type="AlphaFoldDB" id="A0A076EFW7"/>
<evidence type="ECO:0000313" key="2">
    <source>
        <dbReference type="EMBL" id="AII04087.1"/>
    </source>
</evidence>
<protein>
    <recommendedName>
        <fullName evidence="4">Transposase</fullName>
    </recommendedName>
</protein>
<accession>A0A076EFW7</accession>
<dbReference type="EMBL" id="CP008947">
    <property type="protein sequence ID" value="AII04087.1"/>
    <property type="molecule type" value="Genomic_DNA"/>
</dbReference>
<gene>
    <name evidence="2" type="ORF">EP51_05525</name>
</gene>